<dbReference type="InterPro" id="IPR007889">
    <property type="entry name" value="HTH_Psq"/>
</dbReference>
<reference evidence="9 10" key="1">
    <citation type="submission" date="2019-09" db="EMBL/GenBank/DDBJ databases">
        <title>Bird 10,000 Genomes (B10K) Project - Family phase.</title>
        <authorList>
            <person name="Zhang G."/>
        </authorList>
    </citation>
    <scope>NUCLEOTIDE SEQUENCE [LARGE SCALE GENOMIC DNA]</scope>
    <source>
        <strain evidence="9">B10K-DU-001-43</strain>
        <tissue evidence="9">Muscle</tissue>
    </source>
</reference>
<dbReference type="SUPFAM" id="SSF46689">
    <property type="entry name" value="Homeodomain-like"/>
    <property type="match status" value="2"/>
</dbReference>
<feature type="region of interest" description="Disordered" evidence="6">
    <location>
        <begin position="449"/>
        <end position="501"/>
    </location>
</feature>
<evidence type="ECO:0000259" key="8">
    <source>
        <dbReference type="PROSITE" id="PS51253"/>
    </source>
</evidence>
<accession>A0A7L0NEF2</accession>
<dbReference type="GO" id="GO:0021556">
    <property type="term" value="P:central nervous system formation"/>
    <property type="evidence" value="ECO:0007669"/>
    <property type="project" value="UniProtKB-ARBA"/>
</dbReference>
<evidence type="ECO:0000313" key="9">
    <source>
        <dbReference type="EMBL" id="NXK91557.1"/>
    </source>
</evidence>
<dbReference type="FunFam" id="1.10.10.10:FF:000293">
    <property type="entry name" value="Tigger transposable element-derived protein 5"/>
    <property type="match status" value="1"/>
</dbReference>
<dbReference type="SMART" id="SM00674">
    <property type="entry name" value="CENPB"/>
    <property type="match status" value="1"/>
</dbReference>
<name>A0A7L0NEF2_9PASS</name>
<dbReference type="Gene3D" id="1.10.10.60">
    <property type="entry name" value="Homeodomain-like"/>
    <property type="match status" value="1"/>
</dbReference>
<evidence type="ECO:0000256" key="3">
    <source>
        <dbReference type="ARBA" id="ARBA00023125"/>
    </source>
</evidence>
<feature type="domain" description="HTH psq-type" evidence="7">
    <location>
        <begin position="1"/>
        <end position="50"/>
    </location>
</feature>
<comment type="similarity">
    <text evidence="2">Belongs to the tigger transposable element derived protein family.</text>
</comment>
<dbReference type="Pfam" id="PF04218">
    <property type="entry name" value="CENP-B_N"/>
    <property type="match status" value="1"/>
</dbReference>
<evidence type="ECO:0000256" key="1">
    <source>
        <dbReference type="ARBA" id="ARBA00004123"/>
    </source>
</evidence>
<dbReference type="PANTHER" id="PTHR19303:SF56">
    <property type="entry name" value="TIGGER TRANSPOSABLE ELEMENT-DERIVED PROTEIN 5"/>
    <property type="match status" value="1"/>
</dbReference>
<evidence type="ECO:0000256" key="2">
    <source>
        <dbReference type="ARBA" id="ARBA00010881"/>
    </source>
</evidence>
<feature type="compositionally biased region" description="Gly residues" evidence="6">
    <location>
        <begin position="405"/>
        <end position="417"/>
    </location>
</feature>
<feature type="domain" description="HTH CENPB-type" evidence="8">
    <location>
        <begin position="64"/>
        <end position="137"/>
    </location>
</feature>
<dbReference type="GO" id="GO:0005634">
    <property type="term" value="C:nucleus"/>
    <property type="evidence" value="ECO:0007669"/>
    <property type="project" value="UniProtKB-SubCell"/>
</dbReference>
<evidence type="ECO:0000313" key="10">
    <source>
        <dbReference type="Proteomes" id="UP000520463"/>
    </source>
</evidence>
<dbReference type="EMBL" id="VXAU01002864">
    <property type="protein sequence ID" value="NXK91557.1"/>
    <property type="molecule type" value="Genomic_DNA"/>
</dbReference>
<dbReference type="InterPro" id="IPR004875">
    <property type="entry name" value="DDE_SF_endonuclease_dom"/>
</dbReference>
<feature type="DNA-binding region" description="H-T-H motif" evidence="5">
    <location>
        <begin position="26"/>
        <end position="46"/>
    </location>
</feature>
<evidence type="ECO:0000256" key="4">
    <source>
        <dbReference type="ARBA" id="ARBA00023242"/>
    </source>
</evidence>
<dbReference type="Pfam" id="PF03184">
    <property type="entry name" value="DDE_1"/>
    <property type="match status" value="1"/>
</dbReference>
<dbReference type="Proteomes" id="UP000520463">
    <property type="component" value="Unassembled WGS sequence"/>
</dbReference>
<dbReference type="GO" id="GO:0007379">
    <property type="term" value="P:segment specification"/>
    <property type="evidence" value="ECO:0007669"/>
    <property type="project" value="UniProtKB-ARBA"/>
</dbReference>
<dbReference type="Gene3D" id="1.10.10.10">
    <property type="entry name" value="Winged helix-like DNA-binding domain superfamily/Winged helix DNA-binding domain"/>
    <property type="match status" value="1"/>
</dbReference>
<dbReference type="Pfam" id="PF03221">
    <property type="entry name" value="HTH_Tnp_Tc5"/>
    <property type="match status" value="1"/>
</dbReference>
<gene>
    <name evidence="9" type="primary">Tigd5</name>
    <name evidence="9" type="ORF">FORRUF_R14630</name>
</gene>
<dbReference type="InterPro" id="IPR009057">
    <property type="entry name" value="Homeodomain-like_sf"/>
</dbReference>
<dbReference type="OrthoDB" id="5919228at2759"/>
<dbReference type="InterPro" id="IPR006600">
    <property type="entry name" value="HTH_CenpB_DNA-bd_dom"/>
</dbReference>
<keyword evidence="3 5" id="KW-0238">DNA-binding</keyword>
<comment type="caution">
    <text evidence="9">The sequence shown here is derived from an EMBL/GenBank/DDBJ whole genome shotgun (WGS) entry which is preliminary data.</text>
</comment>
<organism evidence="9 10">
    <name type="scientific">Formicarius rufipectus</name>
    <dbReference type="NCBI Taxonomy" id="1118560"/>
    <lineage>
        <taxon>Eukaryota</taxon>
        <taxon>Metazoa</taxon>
        <taxon>Chordata</taxon>
        <taxon>Craniata</taxon>
        <taxon>Vertebrata</taxon>
        <taxon>Euteleostomi</taxon>
        <taxon>Archelosauria</taxon>
        <taxon>Archosauria</taxon>
        <taxon>Dinosauria</taxon>
        <taxon>Saurischia</taxon>
        <taxon>Theropoda</taxon>
        <taxon>Coelurosauria</taxon>
        <taxon>Aves</taxon>
        <taxon>Neognathae</taxon>
        <taxon>Neoaves</taxon>
        <taxon>Telluraves</taxon>
        <taxon>Australaves</taxon>
        <taxon>Passeriformes</taxon>
        <taxon>Formicariidae</taxon>
        <taxon>Formicarius</taxon>
    </lineage>
</organism>
<evidence type="ECO:0000256" key="6">
    <source>
        <dbReference type="SAM" id="MobiDB-lite"/>
    </source>
</evidence>
<evidence type="ECO:0000256" key="5">
    <source>
        <dbReference type="PROSITE-ProRule" id="PRU00320"/>
    </source>
</evidence>
<dbReference type="GO" id="GO:0003677">
    <property type="term" value="F:DNA binding"/>
    <property type="evidence" value="ECO:0007669"/>
    <property type="project" value="UniProtKB-UniRule"/>
</dbReference>
<proteinExistence type="inferred from homology"/>
<feature type="compositionally biased region" description="Acidic residues" evidence="6">
    <location>
        <begin position="453"/>
        <end position="467"/>
    </location>
</feature>
<evidence type="ECO:0000259" key="7">
    <source>
        <dbReference type="PROSITE" id="PS50960"/>
    </source>
</evidence>
<keyword evidence="10" id="KW-1185">Reference proteome</keyword>
<comment type="subcellular location">
    <subcellularLocation>
        <location evidence="1 5">Nucleus</location>
    </subcellularLocation>
</comment>
<protein>
    <submittedName>
        <fullName evidence="9">TIGD5 protein</fullName>
    </submittedName>
</protein>
<dbReference type="AlphaFoldDB" id="A0A7L0NEF2"/>
<dbReference type="PANTHER" id="PTHR19303">
    <property type="entry name" value="TRANSPOSON"/>
    <property type="match status" value="1"/>
</dbReference>
<dbReference type="PROSITE" id="PS51253">
    <property type="entry name" value="HTH_CENPB"/>
    <property type="match status" value="1"/>
</dbReference>
<feature type="region of interest" description="Disordered" evidence="6">
    <location>
        <begin position="397"/>
        <end position="420"/>
    </location>
</feature>
<feature type="non-terminal residue" evidence="9">
    <location>
        <position position="539"/>
    </location>
</feature>
<sequence>KMSLRRAYSIKDKLQAIERVKKGERQASVCRAFGVPGGTLRGWLKDEAKLRWFLEQLGGEVGTQRKKMRLANEEEIDRAVYAWFLALRQHGVPLSGPLIQAQAEAFARQIYGPECTFKASHGWFWRWQKRHGISSQRIYGESGAPAEPERSAAAAATVTAVDTGGYGDEQIYNANVTRLFWKLLPGGIAARRRGERVTVLLAANLTGAHKLKPLVVGGLRDPASLRHHNQEKFPACYRYSPEAALAPALLRTWFFEDFVPGVKRYLRRSCLQQKAVLLLSSAPPPRAGLGRDDSCPLQTPDGSIRALFLSKGPAGAGSRIPVPLERGVVSAFKQLYKRELLRWAVSCGGPGGPADFVRSFLLKDMLYLAGLSWELIPPGSIEKCWLLGLRAAFEPQPGEEELGSAPGGQEGGGGGGDSKVFSDLTHLTALAFKRLAPQEVSDWLHLDDAAPGTEEEENVEEDAEEEGAEGRGVEGDEGEEAAGDRSCSGEGGDPLLPTAREAIQGLETALRWLEGQDPREVGPLKLVQLRSLISMAQRL</sequence>
<dbReference type="InterPro" id="IPR050863">
    <property type="entry name" value="CenT-Element_Derived"/>
</dbReference>
<dbReference type="PROSITE" id="PS50960">
    <property type="entry name" value="HTH_PSQ"/>
    <property type="match status" value="1"/>
</dbReference>
<keyword evidence="4 5" id="KW-0539">Nucleus</keyword>
<dbReference type="InterPro" id="IPR036388">
    <property type="entry name" value="WH-like_DNA-bd_sf"/>
</dbReference>
<feature type="non-terminal residue" evidence="9">
    <location>
        <position position="1"/>
    </location>
</feature>